<protein>
    <recommendedName>
        <fullName evidence="3">Nuclear transport factor 2 family protein</fullName>
    </recommendedName>
</protein>
<comment type="caution">
    <text evidence="1">The sequence shown here is derived from an EMBL/GenBank/DDBJ whole genome shotgun (WGS) entry which is preliminary data.</text>
</comment>
<evidence type="ECO:0000313" key="1">
    <source>
        <dbReference type="EMBL" id="TDM01817.1"/>
    </source>
</evidence>
<dbReference type="RefSeq" id="WP_133429836.1">
    <property type="nucleotide sequence ID" value="NZ_BMCC01000003.1"/>
</dbReference>
<name>A0A4R6BJI5_9STAP</name>
<keyword evidence="2" id="KW-1185">Reference proteome</keyword>
<organism evidence="1 2">
    <name type="scientific">Macrococcus hajekii</name>
    <dbReference type="NCBI Taxonomy" id="198482"/>
    <lineage>
        <taxon>Bacteria</taxon>
        <taxon>Bacillati</taxon>
        <taxon>Bacillota</taxon>
        <taxon>Bacilli</taxon>
        <taxon>Bacillales</taxon>
        <taxon>Staphylococcaceae</taxon>
        <taxon>Macrococcus</taxon>
    </lineage>
</organism>
<sequence length="117" mass="13844">MAYVKLLTAWKNQDLSQIEEILAPELHATFVSHDNIVIYNMERVNQIFKDRFSQLQEWTFDVHYRAHRADQEIVASTITREDEEENVLERAFTILTFAPTSLGQQLIRIHMETELDH</sequence>
<dbReference type="OrthoDB" id="2417912at2"/>
<dbReference type="Proteomes" id="UP000295328">
    <property type="component" value="Unassembled WGS sequence"/>
</dbReference>
<dbReference type="EMBL" id="SCWE01000002">
    <property type="protein sequence ID" value="TDM01817.1"/>
    <property type="molecule type" value="Genomic_DNA"/>
</dbReference>
<accession>A0A4R6BJI5</accession>
<reference evidence="1 2" key="1">
    <citation type="submission" date="2019-01" db="EMBL/GenBank/DDBJ databases">
        <title>Draft genome sequences of the type strains of six Macrococcus species.</title>
        <authorList>
            <person name="Mazhar S."/>
            <person name="Altermann E."/>
            <person name="Hill C."/>
            <person name="Mcauliffe O."/>
        </authorList>
    </citation>
    <scope>NUCLEOTIDE SEQUENCE [LARGE SCALE GENOMIC DNA]</scope>
    <source>
        <strain evidence="1 2">CCM4809</strain>
    </source>
</reference>
<gene>
    <name evidence="1" type="ORF">ERX37_06305</name>
</gene>
<evidence type="ECO:0008006" key="3">
    <source>
        <dbReference type="Google" id="ProtNLM"/>
    </source>
</evidence>
<evidence type="ECO:0000313" key="2">
    <source>
        <dbReference type="Proteomes" id="UP000295328"/>
    </source>
</evidence>
<dbReference type="AlphaFoldDB" id="A0A4R6BJI5"/>
<proteinExistence type="predicted"/>